<accession>A0A0J7K9Z5</accession>
<reference evidence="2 3" key="1">
    <citation type="submission" date="2015-04" db="EMBL/GenBank/DDBJ databases">
        <title>Lasius niger genome sequencing.</title>
        <authorList>
            <person name="Konorov E.A."/>
            <person name="Nikitin M.A."/>
            <person name="Kirill M.V."/>
            <person name="Chang P."/>
        </authorList>
    </citation>
    <scope>NUCLEOTIDE SEQUENCE [LARGE SCALE GENOMIC DNA]</scope>
    <source>
        <tissue evidence="2">Whole</tissue>
    </source>
</reference>
<sequence>MGYHLSQMLTGYGSFSHYLFRIGKRQNESCLHCDAESDTVEHTIQECLAWLERRALLRTQLETPDGEALTLEYLVGAILESEERWSAFLQFARDVISDKEEEERRRERMLDPPALQEEEEGDSE</sequence>
<feature type="compositionally biased region" description="Basic and acidic residues" evidence="1">
    <location>
        <begin position="98"/>
        <end position="110"/>
    </location>
</feature>
<keyword evidence="2" id="KW-0548">Nucleotidyltransferase</keyword>
<feature type="region of interest" description="Disordered" evidence="1">
    <location>
        <begin position="98"/>
        <end position="124"/>
    </location>
</feature>
<protein>
    <submittedName>
        <fullName evidence="2">Reverse transcriptase</fullName>
    </submittedName>
</protein>
<dbReference type="Proteomes" id="UP000036403">
    <property type="component" value="Unassembled WGS sequence"/>
</dbReference>
<dbReference type="AlphaFoldDB" id="A0A0J7K9Z5"/>
<comment type="caution">
    <text evidence="2">The sequence shown here is derived from an EMBL/GenBank/DDBJ whole genome shotgun (WGS) entry which is preliminary data.</text>
</comment>
<dbReference type="GO" id="GO:0003964">
    <property type="term" value="F:RNA-directed DNA polymerase activity"/>
    <property type="evidence" value="ECO:0007669"/>
    <property type="project" value="UniProtKB-KW"/>
</dbReference>
<dbReference type="EMBL" id="LBMM01010753">
    <property type="protein sequence ID" value="KMQ87263.1"/>
    <property type="molecule type" value="Genomic_DNA"/>
</dbReference>
<evidence type="ECO:0000313" key="2">
    <source>
        <dbReference type="EMBL" id="KMQ87263.1"/>
    </source>
</evidence>
<keyword evidence="2" id="KW-0695">RNA-directed DNA polymerase</keyword>
<evidence type="ECO:0000256" key="1">
    <source>
        <dbReference type="SAM" id="MobiDB-lite"/>
    </source>
</evidence>
<gene>
    <name evidence="2" type="ORF">RF55_13496</name>
</gene>
<keyword evidence="2" id="KW-0808">Transferase</keyword>
<proteinExistence type="predicted"/>
<dbReference type="OrthoDB" id="7615806at2759"/>
<organism evidence="2 3">
    <name type="scientific">Lasius niger</name>
    <name type="common">Black garden ant</name>
    <dbReference type="NCBI Taxonomy" id="67767"/>
    <lineage>
        <taxon>Eukaryota</taxon>
        <taxon>Metazoa</taxon>
        <taxon>Ecdysozoa</taxon>
        <taxon>Arthropoda</taxon>
        <taxon>Hexapoda</taxon>
        <taxon>Insecta</taxon>
        <taxon>Pterygota</taxon>
        <taxon>Neoptera</taxon>
        <taxon>Endopterygota</taxon>
        <taxon>Hymenoptera</taxon>
        <taxon>Apocrita</taxon>
        <taxon>Aculeata</taxon>
        <taxon>Formicoidea</taxon>
        <taxon>Formicidae</taxon>
        <taxon>Formicinae</taxon>
        <taxon>Lasius</taxon>
        <taxon>Lasius</taxon>
    </lineage>
</organism>
<dbReference type="PaxDb" id="67767-A0A0J7K9Z5"/>
<name>A0A0J7K9Z5_LASNI</name>
<keyword evidence="3" id="KW-1185">Reference proteome</keyword>
<evidence type="ECO:0000313" key="3">
    <source>
        <dbReference type="Proteomes" id="UP000036403"/>
    </source>
</evidence>